<evidence type="ECO:0000259" key="4">
    <source>
        <dbReference type="PROSITE" id="PS50961"/>
    </source>
</evidence>
<dbReference type="SMART" id="SM00715">
    <property type="entry name" value="LA"/>
    <property type="match status" value="1"/>
</dbReference>
<feature type="region of interest" description="Disordered" evidence="3">
    <location>
        <begin position="561"/>
        <end position="583"/>
    </location>
</feature>
<dbReference type="PROSITE" id="PS50961">
    <property type="entry name" value="HTH_LA"/>
    <property type="match status" value="1"/>
</dbReference>
<dbReference type="SUPFAM" id="SSF46785">
    <property type="entry name" value="Winged helix' DNA-binding domain"/>
    <property type="match status" value="1"/>
</dbReference>
<feature type="compositionally biased region" description="Low complexity" evidence="3">
    <location>
        <begin position="99"/>
        <end position="111"/>
    </location>
</feature>
<feature type="compositionally biased region" description="Pro residues" evidence="3">
    <location>
        <begin position="43"/>
        <end position="55"/>
    </location>
</feature>
<feature type="compositionally biased region" description="Basic and acidic residues" evidence="3">
    <location>
        <begin position="300"/>
        <end position="313"/>
    </location>
</feature>
<name>A0A8B8ZL44_PHODC</name>
<reference evidence="5" key="1">
    <citation type="journal article" date="2019" name="Nat. Commun.">
        <title>Genome-wide association mapping of date palm fruit traits.</title>
        <authorList>
            <person name="Hazzouri K.M."/>
            <person name="Gros-Balthazard M."/>
            <person name="Flowers J.M."/>
            <person name="Copetti D."/>
            <person name="Lemansour A."/>
            <person name="Lebrun M."/>
            <person name="Masmoudi K."/>
            <person name="Ferrand S."/>
            <person name="Dhar M.I."/>
            <person name="Fresquez Z.A."/>
            <person name="Rosas U."/>
            <person name="Zhang J."/>
            <person name="Talag J."/>
            <person name="Lee S."/>
            <person name="Kudrna D."/>
            <person name="Powell R.F."/>
            <person name="Leitch I.J."/>
            <person name="Krueger R.R."/>
            <person name="Wing R.A."/>
            <person name="Amiri K.M.A."/>
            <person name="Purugganan M.D."/>
        </authorList>
    </citation>
    <scope>NUCLEOTIDE SEQUENCE [LARGE SCALE GENOMIC DNA]</scope>
    <source>
        <strain evidence="5">cv. Khalas</strain>
    </source>
</reference>
<dbReference type="OrthoDB" id="340227at2759"/>
<dbReference type="InterPro" id="IPR045180">
    <property type="entry name" value="La_dom_prot"/>
</dbReference>
<organism evidence="5 6">
    <name type="scientific">Phoenix dactylifera</name>
    <name type="common">Date palm</name>
    <dbReference type="NCBI Taxonomy" id="42345"/>
    <lineage>
        <taxon>Eukaryota</taxon>
        <taxon>Viridiplantae</taxon>
        <taxon>Streptophyta</taxon>
        <taxon>Embryophyta</taxon>
        <taxon>Tracheophyta</taxon>
        <taxon>Spermatophyta</taxon>
        <taxon>Magnoliopsida</taxon>
        <taxon>Liliopsida</taxon>
        <taxon>Arecaceae</taxon>
        <taxon>Coryphoideae</taxon>
        <taxon>Phoeniceae</taxon>
        <taxon>Phoenix</taxon>
    </lineage>
</organism>
<dbReference type="PANTHER" id="PTHR22792">
    <property type="entry name" value="LUPUS LA PROTEIN-RELATED"/>
    <property type="match status" value="1"/>
</dbReference>
<dbReference type="GO" id="GO:0005737">
    <property type="term" value="C:cytoplasm"/>
    <property type="evidence" value="ECO:0007669"/>
    <property type="project" value="UniProtKB-ARBA"/>
</dbReference>
<proteinExistence type="predicted"/>
<feature type="compositionally biased region" description="Low complexity" evidence="3">
    <location>
        <begin position="1"/>
        <end position="28"/>
    </location>
</feature>
<feature type="compositionally biased region" description="Polar residues" evidence="3">
    <location>
        <begin position="230"/>
        <end position="242"/>
    </location>
</feature>
<dbReference type="RefSeq" id="XP_038974037.1">
    <property type="nucleotide sequence ID" value="XM_039118109.1"/>
</dbReference>
<feature type="compositionally biased region" description="Low complexity" evidence="3">
    <location>
        <begin position="76"/>
        <end position="88"/>
    </location>
</feature>
<dbReference type="GO" id="GO:0003723">
    <property type="term" value="F:RNA binding"/>
    <property type="evidence" value="ECO:0007669"/>
    <property type="project" value="UniProtKB-UniRule"/>
</dbReference>
<evidence type="ECO:0000313" key="6">
    <source>
        <dbReference type="RefSeq" id="XP_038974037.1"/>
    </source>
</evidence>
<dbReference type="Proteomes" id="UP000228380">
    <property type="component" value="Chromosome 2"/>
</dbReference>
<keyword evidence="1 2" id="KW-0694">RNA-binding</keyword>
<feature type="compositionally biased region" description="Polar residues" evidence="3">
    <location>
        <begin position="251"/>
        <end position="260"/>
    </location>
</feature>
<sequence>MASGADPSSASHSPRSARPSRGPSSPWSHALRGDPESAATDAAPPPPSSSPPPVAPILSLEISDRSPPVPPENVASSSGTSPQSSMPSDTSEHGSNGNAAASASSSAAAAARGKKPAWQRPSNGWIEVGPVMGASWPPLSLSTKASPKSSSSDTSKGSSDITISSPPGPVISTPSPKPNSNNKNLDSTPDLVVPPARQKPNKRGSGGGSSSATPANGIPALQSLPPASAVGTQITPAKQTTPEPSPRDLPNRNSSNSNWEHGTGGGGFAPQQHGRNDHHRGYGGNRRGGGGASHHGSFGSRRDQERGNYEWSHRGFSSRDANVQQHQQRGVRPYPRPPPPVAPPPFIGPPPQVRPFVNPMGYSDIPPMYYVTAAPPPPETLRGLPFVAHPAAPPAMFFPAIEPQRAMLLKQINYYFSTENLCKDIYLRQNMDEQGWVPISLIAGFNRVKQLTNSKQYILDTVRLSDVVEVQGEKIRKRNDWMNWVLPPSPNHFGTVSGMQSPATSDYDTLVARLETVGLEGVSNHNSMGGSTHTEVILSRSASGSLNNQLQVAGSLSEDGKVTGHINSDYSKSGRSLVRNDTL</sequence>
<keyword evidence="5" id="KW-1185">Reference proteome</keyword>
<dbReference type="Gene3D" id="1.10.10.10">
    <property type="entry name" value="Winged helix-like DNA-binding domain superfamily/Winged helix DNA-binding domain"/>
    <property type="match status" value="1"/>
</dbReference>
<dbReference type="GeneID" id="103719590"/>
<dbReference type="InterPro" id="IPR036390">
    <property type="entry name" value="WH_DNA-bd_sf"/>
</dbReference>
<evidence type="ECO:0000256" key="1">
    <source>
        <dbReference type="ARBA" id="ARBA00022884"/>
    </source>
</evidence>
<gene>
    <name evidence="6" type="primary">LOC103719590</name>
</gene>
<dbReference type="Pfam" id="PF05383">
    <property type="entry name" value="La"/>
    <property type="match status" value="1"/>
</dbReference>
<dbReference type="AlphaFoldDB" id="A0A8B8ZL44"/>
<feature type="compositionally biased region" description="Polar residues" evidence="3">
    <location>
        <begin position="319"/>
        <end position="328"/>
    </location>
</feature>
<evidence type="ECO:0000256" key="3">
    <source>
        <dbReference type="SAM" id="MobiDB-lite"/>
    </source>
</evidence>
<evidence type="ECO:0000256" key="2">
    <source>
        <dbReference type="PROSITE-ProRule" id="PRU00332"/>
    </source>
</evidence>
<evidence type="ECO:0000313" key="5">
    <source>
        <dbReference type="Proteomes" id="UP000228380"/>
    </source>
</evidence>
<dbReference type="InterPro" id="IPR006630">
    <property type="entry name" value="La_HTH"/>
</dbReference>
<accession>A0A8B8ZL44</accession>
<dbReference type="InterPro" id="IPR036388">
    <property type="entry name" value="WH-like_DNA-bd_sf"/>
</dbReference>
<protein>
    <submittedName>
        <fullName evidence="6">La-related protein 1C-like</fullName>
    </submittedName>
</protein>
<feature type="region of interest" description="Disordered" evidence="3">
    <location>
        <begin position="1"/>
        <end position="341"/>
    </location>
</feature>
<feature type="domain" description="HTH La-type RNA-binding" evidence="4">
    <location>
        <begin position="398"/>
        <end position="487"/>
    </location>
</feature>
<feature type="compositionally biased region" description="Gly residues" evidence="3">
    <location>
        <begin position="282"/>
        <end position="293"/>
    </location>
</feature>
<feature type="compositionally biased region" description="Polar residues" evidence="3">
    <location>
        <begin position="565"/>
        <end position="583"/>
    </location>
</feature>
<reference evidence="6" key="2">
    <citation type="submission" date="2025-08" db="UniProtKB">
        <authorList>
            <consortium name="RefSeq"/>
        </authorList>
    </citation>
    <scope>IDENTIFICATION</scope>
    <source>
        <tissue evidence="6">Young leaves</tissue>
    </source>
</reference>
<feature type="compositionally biased region" description="Low complexity" evidence="3">
    <location>
        <begin position="137"/>
        <end position="165"/>
    </location>
</feature>
<dbReference type="FunFam" id="1.10.10.10:FF:000131">
    <property type="entry name" value="la-related protein 1B isoform X2"/>
    <property type="match status" value="1"/>
</dbReference>
<dbReference type="KEGG" id="pda:103719590"/>
<dbReference type="CDD" id="cd07323">
    <property type="entry name" value="LAM"/>
    <property type="match status" value="1"/>
</dbReference>
<dbReference type="PANTHER" id="PTHR22792:SF132">
    <property type="entry name" value="LA-RELATED PROTEIN 1"/>
    <property type="match status" value="1"/>
</dbReference>